<keyword evidence="10" id="KW-1185">Reference proteome</keyword>
<dbReference type="InterPro" id="IPR029063">
    <property type="entry name" value="SAM-dependent_MTases_sf"/>
</dbReference>
<evidence type="ECO:0000256" key="2">
    <source>
        <dbReference type="ARBA" id="ARBA00021134"/>
    </source>
</evidence>
<keyword evidence="3 7" id="KW-0489">Methyltransferase</keyword>
<dbReference type="EC" id="2.1.1.296" evidence="1"/>
<dbReference type="GO" id="GO:0004483">
    <property type="term" value="F:methyltransferase cap1 activity"/>
    <property type="evidence" value="ECO:0007669"/>
    <property type="project" value="UniProtKB-ARBA"/>
</dbReference>
<feature type="domain" description="Adrift-type SAM-dependent 2'-O-MTase" evidence="9">
    <location>
        <begin position="211"/>
        <end position="422"/>
    </location>
</feature>
<dbReference type="Gene3D" id="3.40.50.12760">
    <property type="match status" value="1"/>
</dbReference>
<dbReference type="KEGG" id="hazt:108678175"/>
<dbReference type="PANTHER" id="PTHR16121:SF2">
    <property type="entry name" value="CAP-SPECIFIC MRNA (NUCLEOSIDE-2'-O-)-METHYLTRANSFERASE 2"/>
    <property type="match status" value="1"/>
</dbReference>
<evidence type="ECO:0000256" key="4">
    <source>
        <dbReference type="ARBA" id="ARBA00022679"/>
    </source>
</evidence>
<feature type="active site" description="Proton acceptor" evidence="7">
    <location>
        <position position="375"/>
    </location>
</feature>
<evidence type="ECO:0000313" key="11">
    <source>
        <dbReference type="RefSeq" id="XP_018022021.1"/>
    </source>
</evidence>
<dbReference type="SUPFAM" id="SSF53335">
    <property type="entry name" value="S-adenosyl-L-methionine-dependent methyltransferases"/>
    <property type="match status" value="1"/>
</dbReference>
<dbReference type="AlphaFoldDB" id="A0A8B7PA08"/>
<organism evidence="10 11">
    <name type="scientific">Hyalella azteca</name>
    <name type="common">Amphipod</name>
    <dbReference type="NCBI Taxonomy" id="294128"/>
    <lineage>
        <taxon>Eukaryota</taxon>
        <taxon>Metazoa</taxon>
        <taxon>Ecdysozoa</taxon>
        <taxon>Arthropoda</taxon>
        <taxon>Crustacea</taxon>
        <taxon>Multicrustacea</taxon>
        <taxon>Malacostraca</taxon>
        <taxon>Eumalacostraca</taxon>
        <taxon>Peracarida</taxon>
        <taxon>Amphipoda</taxon>
        <taxon>Senticaudata</taxon>
        <taxon>Talitrida</taxon>
        <taxon>Talitroidea</taxon>
        <taxon>Hyalellidae</taxon>
        <taxon>Hyalella</taxon>
    </lineage>
</organism>
<dbReference type="GO" id="GO:0005634">
    <property type="term" value="C:nucleus"/>
    <property type="evidence" value="ECO:0007669"/>
    <property type="project" value="TreeGrafter"/>
</dbReference>
<evidence type="ECO:0000313" key="10">
    <source>
        <dbReference type="Proteomes" id="UP000694843"/>
    </source>
</evidence>
<dbReference type="GO" id="GO:0005737">
    <property type="term" value="C:cytoplasm"/>
    <property type="evidence" value="ECO:0007669"/>
    <property type="project" value="TreeGrafter"/>
</dbReference>
<dbReference type="GO" id="GO:0006370">
    <property type="term" value="P:7-methylguanosine mRNA capping"/>
    <property type="evidence" value="ECO:0007669"/>
    <property type="project" value="TreeGrafter"/>
</dbReference>
<name>A0A8B7PA08_HYAAZ</name>
<dbReference type="CTD" id="109861"/>
<dbReference type="InterPro" id="IPR002877">
    <property type="entry name" value="RNA_MeTrfase_FtsJ_dom"/>
</dbReference>
<dbReference type="Proteomes" id="UP000694843">
    <property type="component" value="Unplaced"/>
</dbReference>
<protein>
    <recommendedName>
        <fullName evidence="2">Cap-specific mRNA (nucleoside-2'-O-)-methyltransferase 2</fullName>
        <ecNumber evidence="1">2.1.1.296</ecNumber>
    </recommendedName>
</protein>
<dbReference type="PROSITE" id="PS51614">
    <property type="entry name" value="SAM_MT_ADRIFT"/>
    <property type="match status" value="1"/>
</dbReference>
<keyword evidence="4 7" id="KW-0808">Transferase</keyword>
<evidence type="ECO:0000256" key="7">
    <source>
        <dbReference type="PROSITE-ProRule" id="PRU00946"/>
    </source>
</evidence>
<evidence type="ECO:0000256" key="1">
    <source>
        <dbReference type="ARBA" id="ARBA00012770"/>
    </source>
</evidence>
<sequence>MEENGGSVELETDYDDQNVSLRPNCEPKSPMVENLNTENEAVGLEHKSLLGRKRHHSTSEDMALSFLHMQRKSQHDRGHNLSLPPELSLHSSPLHIDSRISWIKSKAHLSSEAMLEVNLFSEKHCSKLFSLKPADSHCNVARTLFQLPPSQRVFSHPPWQVEKLQQLKVELNKVKGDTERGEDLSSWTDHTFRVNPAMAVFKRVKEKANPEFISQAFLKFYEVLCQFPLVLPGTDSLSSLHLCEAPGAFIIALNHYIQYHHPDIQWEWLGNTLHPHYEGSKASECISDDRIILHTLMHWVFGRDGTGNITLRSCLEDLTDRCSKLKEPVSLVTADGSIDCQDNPGEQEVTTNHLHQCEVLAALHLLSPGGNLVVKMFTFFESSSVCLLYLICCAFSEVQVFKPITSKLGNSEVYVVGLNYVGREEISVTLDELLKHYLPQAPSMSMFALEDIPSEFVKVVVECARFFKEHQENAIERNARLYLDTSEEAESACQIVQELVWRKFQVRNPIGPIPTNRRILQVDVRWDGNVHPDFGKHKRWSGCIQRLSVDKKLDRISELLLDFVEAYASREHRDLYYKTEDSILENLRLVKGLPFQQVGNSRFCCERSLNLYSVLSSLKCELVSGELLQNKMENKSQKVLYLQGNNKTDHESALSDFNDDTKKLVESVMKDYPDCTFLIDEYPDGSAGPAPSCDVLDRLHELLESHSLPAGATVHLTNMPLLTRLQNGLFVVLSSCFKNVDLHQTLYHFLNSGQSLPPVLKLENLNLDSARRVLDALKDVGWSRGAHKRGVMELLDTFSLIHNDSHKVVCRYNSNLMLIWSSDLLKQIKNVRGTLCRT</sequence>
<dbReference type="GeneID" id="108678175"/>
<comment type="catalytic activity">
    <reaction evidence="6">
        <text>a 5'-end (N(7)-methyl 5'-triphosphoguanosine)-(2'-O-methyl-ribonucleoside)-(ribonucleotide) in mRNA + S-adenosyl-L-methionine = a 5'-end (N(7)-methyl 5'-triphosphoguanosine)-(2'-O-methyl-ribonucleoside)-(2'-O-methyl-ribonucleotide) in mRNA + S-adenosyl-L-homocysteine + H(+)</text>
        <dbReference type="Rhea" id="RHEA:67024"/>
        <dbReference type="Rhea" id="RHEA-COMP:17169"/>
        <dbReference type="Rhea" id="RHEA-COMP:17170"/>
        <dbReference type="ChEBI" id="CHEBI:15378"/>
        <dbReference type="ChEBI" id="CHEBI:57856"/>
        <dbReference type="ChEBI" id="CHEBI:59789"/>
        <dbReference type="ChEBI" id="CHEBI:167612"/>
        <dbReference type="ChEBI" id="CHEBI:167614"/>
        <dbReference type="EC" id="2.1.1.296"/>
    </reaction>
</comment>
<gene>
    <name evidence="11" type="primary">LOC108678175</name>
</gene>
<dbReference type="InterPro" id="IPR025807">
    <property type="entry name" value="Adrift-typ_MeTrfase"/>
</dbReference>
<dbReference type="PANTHER" id="PTHR16121">
    <property type="entry name" value="CAP-SPECIFIC MRNA (NUCLEOSIDE-2'-O-)-METHYLTRANSFERASE 1-RELATED"/>
    <property type="match status" value="1"/>
</dbReference>
<feature type="binding site" evidence="7">
    <location>
        <position position="247"/>
    </location>
    <ligand>
        <name>S-adenosyl-L-methionine</name>
        <dbReference type="ChEBI" id="CHEBI:59789"/>
    </ligand>
</feature>
<proteinExistence type="predicted"/>
<evidence type="ECO:0000256" key="5">
    <source>
        <dbReference type="ARBA" id="ARBA00022691"/>
    </source>
</evidence>
<dbReference type="InterPro" id="IPR050851">
    <property type="entry name" value="mRNA_Cap_2O-Ribose_MeTrfase"/>
</dbReference>
<feature type="binding site" evidence="7">
    <location>
        <position position="266"/>
    </location>
    <ligand>
        <name>S-adenosyl-L-methionine</name>
        <dbReference type="ChEBI" id="CHEBI:59789"/>
    </ligand>
</feature>
<evidence type="ECO:0000256" key="6">
    <source>
        <dbReference type="ARBA" id="ARBA00049477"/>
    </source>
</evidence>
<evidence type="ECO:0000256" key="8">
    <source>
        <dbReference type="SAM" id="MobiDB-lite"/>
    </source>
</evidence>
<feature type="region of interest" description="Disordered" evidence="8">
    <location>
        <begin position="1"/>
        <end position="32"/>
    </location>
</feature>
<accession>A0A8B7PA08</accession>
<evidence type="ECO:0000256" key="3">
    <source>
        <dbReference type="ARBA" id="ARBA00022603"/>
    </source>
</evidence>
<keyword evidence="5 7" id="KW-0949">S-adenosyl-L-methionine</keyword>
<dbReference type="GO" id="GO:0120550">
    <property type="term" value="F:methyltransferase cap2 activity"/>
    <property type="evidence" value="ECO:0007669"/>
    <property type="project" value="UniProtKB-EC"/>
</dbReference>
<dbReference type="RefSeq" id="XP_018022021.1">
    <property type="nucleotide sequence ID" value="XM_018166532.2"/>
</dbReference>
<reference evidence="11" key="1">
    <citation type="submission" date="2025-08" db="UniProtKB">
        <authorList>
            <consortium name="RefSeq"/>
        </authorList>
    </citation>
    <scope>IDENTIFICATION</scope>
    <source>
        <tissue evidence="11">Whole organism</tissue>
    </source>
</reference>
<dbReference type="GO" id="GO:0032259">
    <property type="term" value="P:methylation"/>
    <property type="evidence" value="ECO:0007669"/>
    <property type="project" value="UniProtKB-KW"/>
</dbReference>
<dbReference type="Pfam" id="PF01728">
    <property type="entry name" value="FtsJ"/>
    <property type="match status" value="1"/>
</dbReference>
<feature type="binding site" evidence="7">
    <location>
        <position position="335"/>
    </location>
    <ligand>
        <name>S-adenosyl-L-methionine</name>
        <dbReference type="ChEBI" id="CHEBI:59789"/>
    </ligand>
</feature>
<evidence type="ECO:0000259" key="9">
    <source>
        <dbReference type="PROSITE" id="PS51614"/>
    </source>
</evidence>
<dbReference type="OrthoDB" id="429597at2759"/>